<comment type="caution">
    <text evidence="2">The sequence shown here is derived from an EMBL/GenBank/DDBJ whole genome shotgun (WGS) entry which is preliminary data.</text>
</comment>
<evidence type="ECO:0000256" key="1">
    <source>
        <dbReference type="SAM" id="SignalP"/>
    </source>
</evidence>
<dbReference type="AlphaFoldDB" id="A0A7W7VZF2"/>
<dbReference type="Pfam" id="PF03995">
    <property type="entry name" value="Inhibitor_I36"/>
    <property type="match status" value="1"/>
</dbReference>
<dbReference type="Proteomes" id="UP000540506">
    <property type="component" value="Unassembled WGS sequence"/>
</dbReference>
<organism evidence="2 3">
    <name type="scientific">Kitasatospora kifunensis</name>
    <name type="common">Streptomyces kifunensis</name>
    <dbReference type="NCBI Taxonomy" id="58351"/>
    <lineage>
        <taxon>Bacteria</taxon>
        <taxon>Bacillati</taxon>
        <taxon>Actinomycetota</taxon>
        <taxon>Actinomycetes</taxon>
        <taxon>Kitasatosporales</taxon>
        <taxon>Streptomycetaceae</taxon>
        <taxon>Kitasatospora</taxon>
    </lineage>
</organism>
<accession>A0A7W7VZF2</accession>
<protein>
    <recommendedName>
        <fullName evidence="4">Peptidase inhibitor family I36</fullName>
    </recommendedName>
</protein>
<sequence>MNRKLVSALIGAAAATATLVGTAGSAYAAAPPTGAEACPSGSVCLYYNSPQYGWGSFEHWSPGAFGDLSQFHFSNWGNGSGYGLTVEENAASIVNNSSGTWNVWRDESGYWVNVPIAPGYAGVLPATVYNHDDALTYAG</sequence>
<dbReference type="EMBL" id="JACHJV010000003">
    <property type="protein sequence ID" value="MBB4928722.1"/>
    <property type="molecule type" value="Genomic_DNA"/>
</dbReference>
<feature type="chain" id="PRO_5031397512" description="Peptidase inhibitor family I36" evidence="1">
    <location>
        <begin position="29"/>
        <end position="139"/>
    </location>
</feature>
<keyword evidence="3" id="KW-1185">Reference proteome</keyword>
<evidence type="ECO:0000313" key="2">
    <source>
        <dbReference type="EMBL" id="MBB4928722.1"/>
    </source>
</evidence>
<evidence type="ECO:0000313" key="3">
    <source>
        <dbReference type="Proteomes" id="UP000540506"/>
    </source>
</evidence>
<evidence type="ECO:0008006" key="4">
    <source>
        <dbReference type="Google" id="ProtNLM"/>
    </source>
</evidence>
<proteinExistence type="predicted"/>
<reference evidence="2 3" key="1">
    <citation type="submission" date="2020-08" db="EMBL/GenBank/DDBJ databases">
        <title>Sequencing the genomes of 1000 actinobacteria strains.</title>
        <authorList>
            <person name="Klenk H.-P."/>
        </authorList>
    </citation>
    <scope>NUCLEOTIDE SEQUENCE [LARGE SCALE GENOMIC DNA]</scope>
    <source>
        <strain evidence="2 3">DSM 41654</strain>
    </source>
</reference>
<name>A0A7W7VZF2_KITKI</name>
<gene>
    <name evidence="2" type="ORF">FHR34_007819</name>
</gene>
<keyword evidence="1" id="KW-0732">Signal</keyword>
<dbReference type="RefSeq" id="WP_184946267.1">
    <property type="nucleotide sequence ID" value="NZ_JACHJV010000003.1"/>
</dbReference>
<feature type="signal peptide" evidence="1">
    <location>
        <begin position="1"/>
        <end position="28"/>
    </location>
</feature>